<proteinExistence type="predicted"/>
<dbReference type="InterPro" id="IPR001680">
    <property type="entry name" value="WD40_rpt"/>
</dbReference>
<gene>
    <name evidence="3" type="ORF">K466DRAFT_533257</name>
</gene>
<accession>A0A5C3NSE0</accession>
<dbReference type="Pfam" id="PF00400">
    <property type="entry name" value="WD40"/>
    <property type="match status" value="1"/>
</dbReference>
<feature type="region of interest" description="Disordered" evidence="1">
    <location>
        <begin position="50"/>
        <end position="73"/>
    </location>
</feature>
<dbReference type="SUPFAM" id="SSF82171">
    <property type="entry name" value="DPP6 N-terminal domain-like"/>
    <property type="match status" value="1"/>
</dbReference>
<dbReference type="PANTHER" id="PTHR16220:SF0">
    <property type="entry name" value="WD REPEAT-CONTAINING PROTEIN WRAP73"/>
    <property type="match status" value="1"/>
</dbReference>
<feature type="compositionally biased region" description="Polar residues" evidence="1">
    <location>
        <begin position="50"/>
        <end position="63"/>
    </location>
</feature>
<dbReference type="STRING" id="1314778.A0A5C3NSE0"/>
<dbReference type="EMBL" id="ML211831">
    <property type="protein sequence ID" value="TFK80171.1"/>
    <property type="molecule type" value="Genomic_DNA"/>
</dbReference>
<organism evidence="3 4">
    <name type="scientific">Polyporus arcularius HHB13444</name>
    <dbReference type="NCBI Taxonomy" id="1314778"/>
    <lineage>
        <taxon>Eukaryota</taxon>
        <taxon>Fungi</taxon>
        <taxon>Dikarya</taxon>
        <taxon>Basidiomycota</taxon>
        <taxon>Agaricomycotina</taxon>
        <taxon>Agaricomycetes</taxon>
        <taxon>Polyporales</taxon>
        <taxon>Polyporaceae</taxon>
        <taxon>Polyporus</taxon>
    </lineage>
</organism>
<feature type="compositionally biased region" description="Low complexity" evidence="1">
    <location>
        <begin position="351"/>
        <end position="368"/>
    </location>
</feature>
<feature type="region of interest" description="Disordered" evidence="1">
    <location>
        <begin position="398"/>
        <end position="422"/>
    </location>
</feature>
<dbReference type="GO" id="GO:1990810">
    <property type="term" value="P:microtubule anchoring at mitotic spindle pole body"/>
    <property type="evidence" value="ECO:0007669"/>
    <property type="project" value="TreeGrafter"/>
</dbReference>
<dbReference type="SMART" id="SM00320">
    <property type="entry name" value="WD40"/>
    <property type="match status" value="3"/>
</dbReference>
<evidence type="ECO:0000259" key="2">
    <source>
        <dbReference type="Pfam" id="PF12894"/>
    </source>
</evidence>
<dbReference type="InParanoid" id="A0A5C3NSE0"/>
<dbReference type="InterPro" id="IPR036322">
    <property type="entry name" value="WD40_repeat_dom_sf"/>
</dbReference>
<evidence type="ECO:0000313" key="3">
    <source>
        <dbReference type="EMBL" id="TFK80171.1"/>
    </source>
</evidence>
<evidence type="ECO:0000256" key="1">
    <source>
        <dbReference type="SAM" id="MobiDB-lite"/>
    </source>
</evidence>
<sequence>MDFTEIYKQTASLVAFSPGTHFLLTAVQDRLIIRRSDSFQIARTWLVDTSPSPTSEALLSSNAAGPHSLRDKTGESSSNAWITHAGWSCDSEYVLGACAKTGVVCVFKLRDETWNARIEAGSEGLVKAEWAPDGRAILCFSEWGLRVTIWSLVTGAATYVQYPIHPDRGYAFRQDSRYFVLAERHKSKDTLGVYDAHEAYRLVRHFPLPTGSMASVSLSPTGNHLAVWEGPLEYKLYIVTLAGNVVGTFSPEPDPGFGIRSVAWHPSGMFLAVAGADDKVHILESLTWNAIATLDFVTRVPVGVHIWREPTGWLEVTHGRGFLSYECIQPPFTLPTAASQVRSKPTKPAHGTRSSAASTSSRSGTGTTQISFNTSGSLLLVRSASCPTAVLLYDFPHTSRSSSSSASARSPTASASSSSSSSSIPRLRTVLLHTQPVTSARWNPDPGRAGRLAVACGSQSVYLWSDEWVVEPEAGPSHAGAGAEEDAEVAECVGVPAQKFETRDLKWAPDGKGMILVDRETFCCAFEVEEEGQNGEGLVA</sequence>
<dbReference type="InterPro" id="IPR015943">
    <property type="entry name" value="WD40/YVTN_repeat-like_dom_sf"/>
</dbReference>
<feature type="region of interest" description="Disordered" evidence="1">
    <location>
        <begin position="337"/>
        <end position="368"/>
    </location>
</feature>
<dbReference type="AlphaFoldDB" id="A0A5C3NSE0"/>
<dbReference type="InterPro" id="IPR052778">
    <property type="entry name" value="Centrosome-WD_assoc"/>
</dbReference>
<dbReference type="GO" id="GO:0005815">
    <property type="term" value="C:microtubule organizing center"/>
    <property type="evidence" value="ECO:0007669"/>
    <property type="project" value="TreeGrafter"/>
</dbReference>
<reference evidence="3 4" key="1">
    <citation type="journal article" date="2019" name="Nat. Ecol. Evol.">
        <title>Megaphylogeny resolves global patterns of mushroom evolution.</title>
        <authorList>
            <person name="Varga T."/>
            <person name="Krizsan K."/>
            <person name="Foldi C."/>
            <person name="Dima B."/>
            <person name="Sanchez-Garcia M."/>
            <person name="Sanchez-Ramirez S."/>
            <person name="Szollosi G.J."/>
            <person name="Szarkandi J.G."/>
            <person name="Papp V."/>
            <person name="Albert L."/>
            <person name="Andreopoulos W."/>
            <person name="Angelini C."/>
            <person name="Antonin V."/>
            <person name="Barry K.W."/>
            <person name="Bougher N.L."/>
            <person name="Buchanan P."/>
            <person name="Buyck B."/>
            <person name="Bense V."/>
            <person name="Catcheside P."/>
            <person name="Chovatia M."/>
            <person name="Cooper J."/>
            <person name="Damon W."/>
            <person name="Desjardin D."/>
            <person name="Finy P."/>
            <person name="Geml J."/>
            <person name="Haridas S."/>
            <person name="Hughes K."/>
            <person name="Justo A."/>
            <person name="Karasinski D."/>
            <person name="Kautmanova I."/>
            <person name="Kiss B."/>
            <person name="Kocsube S."/>
            <person name="Kotiranta H."/>
            <person name="LaButti K.M."/>
            <person name="Lechner B.E."/>
            <person name="Liimatainen K."/>
            <person name="Lipzen A."/>
            <person name="Lukacs Z."/>
            <person name="Mihaltcheva S."/>
            <person name="Morgado L.N."/>
            <person name="Niskanen T."/>
            <person name="Noordeloos M.E."/>
            <person name="Ohm R.A."/>
            <person name="Ortiz-Santana B."/>
            <person name="Ovrebo C."/>
            <person name="Racz N."/>
            <person name="Riley R."/>
            <person name="Savchenko A."/>
            <person name="Shiryaev A."/>
            <person name="Soop K."/>
            <person name="Spirin V."/>
            <person name="Szebenyi C."/>
            <person name="Tomsovsky M."/>
            <person name="Tulloss R.E."/>
            <person name="Uehling J."/>
            <person name="Grigoriev I.V."/>
            <person name="Vagvolgyi C."/>
            <person name="Papp T."/>
            <person name="Martin F.M."/>
            <person name="Miettinen O."/>
            <person name="Hibbett D.S."/>
            <person name="Nagy L.G."/>
        </authorList>
    </citation>
    <scope>NUCLEOTIDE SEQUENCE [LARGE SCALE GENOMIC DNA]</scope>
    <source>
        <strain evidence="3 4">HHB13444</strain>
    </source>
</reference>
<evidence type="ECO:0000313" key="4">
    <source>
        <dbReference type="Proteomes" id="UP000308197"/>
    </source>
</evidence>
<dbReference type="Pfam" id="PF12894">
    <property type="entry name" value="ANAPC4_WD40"/>
    <property type="match status" value="1"/>
</dbReference>
<dbReference type="PANTHER" id="PTHR16220">
    <property type="entry name" value="WD REPEAT PROTEIN 8-RELATED"/>
    <property type="match status" value="1"/>
</dbReference>
<dbReference type="Gene3D" id="2.130.10.10">
    <property type="entry name" value="YVTN repeat-like/Quinoprotein amine dehydrogenase"/>
    <property type="match status" value="3"/>
</dbReference>
<dbReference type="GO" id="GO:1990811">
    <property type="term" value="C:MWP complex"/>
    <property type="evidence" value="ECO:0007669"/>
    <property type="project" value="TreeGrafter"/>
</dbReference>
<feature type="domain" description="Anaphase-promoting complex subunit 4-like WD40" evidence="2">
    <location>
        <begin position="248"/>
        <end position="295"/>
    </location>
</feature>
<protein>
    <submittedName>
        <fullName evidence="3">WD repeat-containing protein 8</fullName>
    </submittedName>
</protein>
<name>A0A5C3NSE0_9APHY</name>
<keyword evidence="4" id="KW-1185">Reference proteome</keyword>
<dbReference type="SUPFAM" id="SSF50978">
    <property type="entry name" value="WD40 repeat-like"/>
    <property type="match status" value="1"/>
</dbReference>
<dbReference type="Proteomes" id="UP000308197">
    <property type="component" value="Unassembled WGS sequence"/>
</dbReference>
<dbReference type="InterPro" id="IPR024977">
    <property type="entry name" value="Apc4-like_WD40_dom"/>
</dbReference>